<dbReference type="RefSeq" id="WP_244805015.1">
    <property type="nucleotide sequence ID" value="NZ_JALIEA010000017.1"/>
</dbReference>
<evidence type="ECO:0000313" key="1">
    <source>
        <dbReference type="EMBL" id="MCJ7859286.1"/>
    </source>
</evidence>
<organism evidence="1 2">
    <name type="scientific">Corynebacterium kalidii</name>
    <dbReference type="NCBI Taxonomy" id="2931982"/>
    <lineage>
        <taxon>Bacteria</taxon>
        <taxon>Bacillati</taxon>
        <taxon>Actinomycetota</taxon>
        <taxon>Actinomycetes</taxon>
        <taxon>Mycobacteriales</taxon>
        <taxon>Corynebacteriaceae</taxon>
        <taxon>Corynebacterium</taxon>
    </lineage>
</organism>
<proteinExistence type="predicted"/>
<dbReference type="AlphaFoldDB" id="A0A9X2AZN9"/>
<evidence type="ECO:0000313" key="2">
    <source>
        <dbReference type="Proteomes" id="UP001139207"/>
    </source>
</evidence>
<gene>
    <name evidence="1" type="ORF">MUN33_11280</name>
</gene>
<dbReference type="Pfam" id="PF19457">
    <property type="entry name" value="DUF5994"/>
    <property type="match status" value="1"/>
</dbReference>
<sequence>MTANIRKPQWLNDLSNRFTRKPEAVTNLISRTSASFRLVWWPASHHIEEELPGLLESIAINVGLVVEVEVPDGEWIIPDGDLVVMGAQVPVVSVGHLRSNEARVWLSDDRSLTFDVVYPDESVRLWSRMFPGKQDTQWVDDGGHQ</sequence>
<keyword evidence="2" id="KW-1185">Reference proteome</keyword>
<name>A0A9X2AZN9_9CORY</name>
<comment type="caution">
    <text evidence="1">The sequence shown here is derived from an EMBL/GenBank/DDBJ whole genome shotgun (WGS) entry which is preliminary data.</text>
</comment>
<reference evidence="1" key="1">
    <citation type="submission" date="2022-04" db="EMBL/GenBank/DDBJ databases">
        <title>Corynebacterium kalidii LD5P10.</title>
        <authorList>
            <person name="Sun J.Q."/>
        </authorList>
    </citation>
    <scope>NUCLEOTIDE SEQUENCE</scope>
    <source>
        <strain evidence="1">LD5P10</strain>
    </source>
</reference>
<protein>
    <submittedName>
        <fullName evidence="1">DUF5994 family protein</fullName>
    </submittedName>
</protein>
<dbReference type="EMBL" id="JALIEA010000017">
    <property type="protein sequence ID" value="MCJ7859286.1"/>
    <property type="molecule type" value="Genomic_DNA"/>
</dbReference>
<dbReference type="Proteomes" id="UP001139207">
    <property type="component" value="Unassembled WGS sequence"/>
</dbReference>
<dbReference type="InterPro" id="IPR046036">
    <property type="entry name" value="DUF5994"/>
</dbReference>
<accession>A0A9X2AZN9</accession>